<keyword evidence="2" id="KW-1185">Reference proteome</keyword>
<sequence>MTTLAERSLTVACWAGLGNRLRVLISGLTAAAASDRYFNMLWPRTRDCAASFTELFVNEWPVEEAPLAAVKDLPPYLGYYCPPLPDALTSPEPHLALLTPHWLLEPTRSPRHAALLPKCAALLAALEPASLVADQIAAFKAVHFRPRMIGVHLRRGDFLFYGAGAANNDASSIRAVESLLRQWPDAGIFLCSDDGAGDPYQDRRTVTGVHAAYRQHFGERVVWRTPTSLDRSQPAAIQDALVDLWLLRATNGFVGTPDSSFSEMAIFGRSVPTRWAEPDNLPYRLATGLLNASGIAWLLRQDSQRRFGRELSLLRLMDYHRRRWRGRPIMNDARAWQRHALPLAQPAEECASPGCAAG</sequence>
<reference evidence="1 2" key="1">
    <citation type="submission" date="2021-03" db="EMBL/GenBank/DDBJ databases">
        <authorList>
            <person name="Grouzdev D.S."/>
        </authorList>
    </citation>
    <scope>NUCLEOTIDE SEQUENCE [LARGE SCALE GENOMIC DNA]</scope>
    <source>
        <strain evidence="1 2">M50-1</strain>
    </source>
</reference>
<dbReference type="Gene3D" id="3.40.50.11350">
    <property type="match status" value="1"/>
</dbReference>
<gene>
    <name evidence="1" type="ORF">EYB53_000810</name>
</gene>
<comment type="caution">
    <text evidence="1">The sequence shown here is derived from an EMBL/GenBank/DDBJ whole genome shotgun (WGS) entry which is preliminary data.</text>
</comment>
<evidence type="ECO:0000313" key="1">
    <source>
        <dbReference type="EMBL" id="MBP1464236.1"/>
    </source>
</evidence>
<evidence type="ECO:0000313" key="2">
    <source>
        <dbReference type="Proteomes" id="UP001193081"/>
    </source>
</evidence>
<dbReference type="Proteomes" id="UP001193081">
    <property type="component" value="Unassembled WGS sequence"/>
</dbReference>
<protein>
    <recommendedName>
        <fullName evidence="3">Glycosyl transferase family 11</fullName>
    </recommendedName>
</protein>
<dbReference type="RefSeq" id="WP_135475720.1">
    <property type="nucleotide sequence ID" value="NZ_SIJK02000001.1"/>
</dbReference>
<name>A0ABS4D469_9CHLR</name>
<accession>A0ABS4D469</accession>
<dbReference type="EMBL" id="SIJK02000001">
    <property type="protein sequence ID" value="MBP1464236.1"/>
    <property type="molecule type" value="Genomic_DNA"/>
</dbReference>
<organism evidence="1 2">
    <name type="scientific">Candidatus Chloroploca mongolica</name>
    <dbReference type="NCBI Taxonomy" id="2528176"/>
    <lineage>
        <taxon>Bacteria</taxon>
        <taxon>Bacillati</taxon>
        <taxon>Chloroflexota</taxon>
        <taxon>Chloroflexia</taxon>
        <taxon>Chloroflexales</taxon>
        <taxon>Chloroflexineae</taxon>
        <taxon>Oscillochloridaceae</taxon>
        <taxon>Candidatus Chloroploca</taxon>
    </lineage>
</organism>
<evidence type="ECO:0008006" key="3">
    <source>
        <dbReference type="Google" id="ProtNLM"/>
    </source>
</evidence>
<proteinExistence type="predicted"/>